<keyword evidence="1" id="KW-0175">Coiled coil</keyword>
<protein>
    <submittedName>
        <fullName evidence="3">BTB domain-containing protein</fullName>
    </submittedName>
</protein>
<sequence>MSVRQKYAFNGICFFENAREHMERDGFPDNPIGTIGRCDRTFSTMLHAFNGICFFENAREHIEANDFPDIPIGTVGGIDEWVLTMRHNASLGFTYYKPFIYTPVENPHLKHRYYFGILRDNDKSELASEPEDIDVLEPGYGIGGIRKEIDDWLDEEDNFLTDGGIRIEFGFQIEGIRGPDEIWTFNFYDPLFDAKGKGNMITFYKDLENGEKKHFYSHKQLLTFHSTYFNSDSYEMTEIDNLDDLLQICHGVRGKINYDSAHHTLKHARKYNLFNVIHIVDQGLLWETPLQLSDAISLDAFNAVWFFQNAREHMERDDFPRISIGTIGGIAGWYLTMRFEIINNEAGYDLFIHTYQRKTMLKYRVYFNILKNDGSSETPYECSGYLEPTFGPCGKRKTIGNWLDEENRYLTENGYWTENGYLTDGVIGVQFGLQIEGILNEDGIWTFNFHDILFDSRGKTNMITFYKDFENGGWKIVANCHKQLITFHSTYFNLDSNKKIETDNLDDLLQICHGVRGKINYDSAHHTLKHARKYNLFNVIHIVDQALLWDSSLLISDAISLGLNHYLADLLRKQESLEELAEELKKVDLETMSGEMMKKCVMFMLDF</sequence>
<dbReference type="AlphaFoldDB" id="A0A1I7UDM7"/>
<proteinExistence type="predicted"/>
<evidence type="ECO:0000313" key="3">
    <source>
        <dbReference type="WBParaSite" id="Csp11.Scaffold629.g8267.t2"/>
    </source>
</evidence>
<feature type="coiled-coil region" evidence="1">
    <location>
        <begin position="563"/>
        <end position="590"/>
    </location>
</feature>
<dbReference type="PANTHER" id="PTHR22743">
    <property type="entry name" value="MEPRIN/TRAF-LIKE MATH FAMILY-C.ELEGANS"/>
    <property type="match status" value="1"/>
</dbReference>
<dbReference type="Proteomes" id="UP000095282">
    <property type="component" value="Unplaced"/>
</dbReference>
<name>A0A1I7UDM7_9PELO</name>
<dbReference type="PANTHER" id="PTHR22743:SF165">
    <property type="entry name" value="BTB AND MATH DOMAIN CONTAINING-RELATED"/>
    <property type="match status" value="1"/>
</dbReference>
<evidence type="ECO:0000313" key="2">
    <source>
        <dbReference type="Proteomes" id="UP000095282"/>
    </source>
</evidence>
<dbReference type="WBParaSite" id="Csp11.Scaffold629.g8267.t2">
    <property type="protein sequence ID" value="Csp11.Scaffold629.g8267.t2"/>
    <property type="gene ID" value="Csp11.Scaffold629.g8267"/>
</dbReference>
<dbReference type="InterPro" id="IPR052664">
    <property type="entry name" value="BTB-MATH_domain_protein"/>
</dbReference>
<keyword evidence="2" id="KW-1185">Reference proteome</keyword>
<organism evidence="2 3">
    <name type="scientific">Caenorhabditis tropicalis</name>
    <dbReference type="NCBI Taxonomy" id="1561998"/>
    <lineage>
        <taxon>Eukaryota</taxon>
        <taxon>Metazoa</taxon>
        <taxon>Ecdysozoa</taxon>
        <taxon>Nematoda</taxon>
        <taxon>Chromadorea</taxon>
        <taxon>Rhabditida</taxon>
        <taxon>Rhabditina</taxon>
        <taxon>Rhabditomorpha</taxon>
        <taxon>Rhabditoidea</taxon>
        <taxon>Rhabditidae</taxon>
        <taxon>Peloderinae</taxon>
        <taxon>Caenorhabditis</taxon>
    </lineage>
</organism>
<evidence type="ECO:0000256" key="1">
    <source>
        <dbReference type="SAM" id="Coils"/>
    </source>
</evidence>
<accession>A0A1I7UDM7</accession>
<reference evidence="3" key="1">
    <citation type="submission" date="2016-11" db="UniProtKB">
        <authorList>
            <consortium name="WormBaseParasite"/>
        </authorList>
    </citation>
    <scope>IDENTIFICATION</scope>
</reference>